<keyword evidence="2" id="KW-0812">Transmembrane</keyword>
<dbReference type="AlphaFoldDB" id="A0A6N7Z756"/>
<keyword evidence="2" id="KW-1133">Transmembrane helix</keyword>
<evidence type="ECO:0000256" key="2">
    <source>
        <dbReference type="SAM" id="Phobius"/>
    </source>
</evidence>
<proteinExistence type="predicted"/>
<sequence length="176" mass="17819">MNDEVSVAELLEREGWGGPARKSNGRMRMTAVMLAVVLGCGLAALLVHFGSKEPQADSPSVFNLPHPPTGGLAGGGVAVTPSGSEVTATNKTIVVTNQAPGAVGAGINEIPRTHRAGESETQTVTVTDSATPGHDDSTAGPSVTTTPTSSSQPSNSTSKTSSTAQPKPSCLLVICW</sequence>
<reference evidence="3 4" key="1">
    <citation type="submission" date="2019-11" db="EMBL/GenBank/DDBJ databases">
        <title>Draft genome of Amycolatopsis RM579.</title>
        <authorList>
            <person name="Duangmal K."/>
            <person name="Mingma R."/>
        </authorList>
    </citation>
    <scope>NUCLEOTIDE SEQUENCE [LARGE SCALE GENOMIC DNA]</scope>
    <source>
        <strain evidence="3 4">RM579</strain>
    </source>
</reference>
<protein>
    <submittedName>
        <fullName evidence="3">Uncharacterized protein</fullName>
    </submittedName>
</protein>
<name>A0A6N7Z756_9PSEU</name>
<dbReference type="Proteomes" id="UP000440096">
    <property type="component" value="Unassembled WGS sequence"/>
</dbReference>
<gene>
    <name evidence="3" type="ORF">GKO32_23790</name>
</gene>
<evidence type="ECO:0000313" key="4">
    <source>
        <dbReference type="Proteomes" id="UP000440096"/>
    </source>
</evidence>
<comment type="caution">
    <text evidence="3">The sequence shown here is derived from an EMBL/GenBank/DDBJ whole genome shotgun (WGS) entry which is preliminary data.</text>
</comment>
<feature type="compositionally biased region" description="Low complexity" evidence="1">
    <location>
        <begin position="138"/>
        <end position="163"/>
    </location>
</feature>
<evidence type="ECO:0000313" key="3">
    <source>
        <dbReference type="EMBL" id="MTD56971.1"/>
    </source>
</evidence>
<accession>A0A6N7Z756</accession>
<feature type="compositionally biased region" description="Polar residues" evidence="1">
    <location>
        <begin position="119"/>
        <end position="130"/>
    </location>
</feature>
<feature type="transmembrane region" description="Helical" evidence="2">
    <location>
        <begin position="31"/>
        <end position="50"/>
    </location>
</feature>
<feature type="region of interest" description="Disordered" evidence="1">
    <location>
        <begin position="112"/>
        <end position="165"/>
    </location>
</feature>
<dbReference type="RefSeq" id="WP_154759107.1">
    <property type="nucleotide sequence ID" value="NZ_WMBA01000041.1"/>
</dbReference>
<keyword evidence="4" id="KW-1185">Reference proteome</keyword>
<dbReference type="EMBL" id="WMBA01000041">
    <property type="protein sequence ID" value="MTD56971.1"/>
    <property type="molecule type" value="Genomic_DNA"/>
</dbReference>
<dbReference type="OrthoDB" id="3636448at2"/>
<keyword evidence="2" id="KW-0472">Membrane</keyword>
<evidence type="ECO:0000256" key="1">
    <source>
        <dbReference type="SAM" id="MobiDB-lite"/>
    </source>
</evidence>
<organism evidence="3 4">
    <name type="scientific">Amycolatopsis pithecellobii</name>
    <dbReference type="NCBI Taxonomy" id="664692"/>
    <lineage>
        <taxon>Bacteria</taxon>
        <taxon>Bacillati</taxon>
        <taxon>Actinomycetota</taxon>
        <taxon>Actinomycetes</taxon>
        <taxon>Pseudonocardiales</taxon>
        <taxon>Pseudonocardiaceae</taxon>
        <taxon>Amycolatopsis</taxon>
    </lineage>
</organism>